<accession>A0AAW2VZV4</accession>
<dbReference type="InterPro" id="IPR056555">
    <property type="entry name" value="NFD4_C"/>
</dbReference>
<name>A0AAW2VZV4_SESRA</name>
<keyword evidence="5" id="KW-0732">Signal</keyword>
<feature type="domain" description="NFD4 C-terminal" evidence="6">
    <location>
        <begin position="3"/>
        <end position="75"/>
    </location>
</feature>
<evidence type="ECO:0000256" key="1">
    <source>
        <dbReference type="ARBA" id="ARBA00004141"/>
    </source>
</evidence>
<feature type="signal peptide" evidence="5">
    <location>
        <begin position="1"/>
        <end position="23"/>
    </location>
</feature>
<proteinExistence type="predicted"/>
<dbReference type="Pfam" id="PF23262">
    <property type="entry name" value="NFD4_C"/>
    <property type="match status" value="1"/>
</dbReference>
<feature type="chain" id="PRO_5043351884" evidence="5">
    <location>
        <begin position="24"/>
        <end position="101"/>
    </location>
</feature>
<dbReference type="GO" id="GO:0016020">
    <property type="term" value="C:membrane"/>
    <property type="evidence" value="ECO:0007669"/>
    <property type="project" value="UniProtKB-SubCell"/>
</dbReference>
<keyword evidence="3" id="KW-1133">Transmembrane helix</keyword>
<keyword evidence="4" id="KW-0472">Membrane</keyword>
<gene>
    <name evidence="7" type="ORF">Sradi_0188200</name>
</gene>
<evidence type="ECO:0000256" key="3">
    <source>
        <dbReference type="ARBA" id="ARBA00022989"/>
    </source>
</evidence>
<evidence type="ECO:0000256" key="4">
    <source>
        <dbReference type="ARBA" id="ARBA00023136"/>
    </source>
</evidence>
<evidence type="ECO:0000256" key="5">
    <source>
        <dbReference type="SAM" id="SignalP"/>
    </source>
</evidence>
<dbReference type="PANTHER" id="PTHR21576">
    <property type="entry name" value="UNCHARACTERIZED NODULIN-LIKE PROTEIN"/>
    <property type="match status" value="1"/>
</dbReference>
<evidence type="ECO:0000259" key="6">
    <source>
        <dbReference type="Pfam" id="PF23262"/>
    </source>
</evidence>
<reference evidence="7" key="2">
    <citation type="journal article" date="2024" name="Plant">
        <title>Genomic evolution and insights into agronomic trait innovations of Sesamum species.</title>
        <authorList>
            <person name="Miao H."/>
            <person name="Wang L."/>
            <person name="Qu L."/>
            <person name="Liu H."/>
            <person name="Sun Y."/>
            <person name="Le M."/>
            <person name="Wang Q."/>
            <person name="Wei S."/>
            <person name="Zheng Y."/>
            <person name="Lin W."/>
            <person name="Duan Y."/>
            <person name="Cao H."/>
            <person name="Xiong S."/>
            <person name="Wang X."/>
            <person name="Wei L."/>
            <person name="Li C."/>
            <person name="Ma Q."/>
            <person name="Ju M."/>
            <person name="Zhao R."/>
            <person name="Li G."/>
            <person name="Mu C."/>
            <person name="Tian Q."/>
            <person name="Mei H."/>
            <person name="Zhang T."/>
            <person name="Gao T."/>
            <person name="Zhang H."/>
        </authorList>
    </citation>
    <scope>NUCLEOTIDE SEQUENCE</scope>
    <source>
        <strain evidence="7">G02</strain>
    </source>
</reference>
<protein>
    <submittedName>
        <fullName evidence="7">Protein NUCLEAR FUSION defective</fullName>
    </submittedName>
</protein>
<keyword evidence="2" id="KW-0812">Transmembrane</keyword>
<reference evidence="7" key="1">
    <citation type="submission" date="2020-06" db="EMBL/GenBank/DDBJ databases">
        <authorList>
            <person name="Li T."/>
            <person name="Hu X."/>
            <person name="Zhang T."/>
            <person name="Song X."/>
            <person name="Zhang H."/>
            <person name="Dai N."/>
            <person name="Sheng W."/>
            <person name="Hou X."/>
            <person name="Wei L."/>
        </authorList>
    </citation>
    <scope>NUCLEOTIDE SEQUENCE</scope>
    <source>
        <strain evidence="7">G02</strain>
        <tissue evidence="7">Leaf</tissue>
    </source>
</reference>
<comment type="caution">
    <text evidence="7">The sequence shown here is derived from an EMBL/GenBank/DDBJ whole genome shotgun (WGS) entry which is preliminary data.</text>
</comment>
<evidence type="ECO:0000256" key="2">
    <source>
        <dbReference type="ARBA" id="ARBA00022692"/>
    </source>
</evidence>
<evidence type="ECO:0000313" key="7">
    <source>
        <dbReference type="EMBL" id="KAL0434803.1"/>
    </source>
</evidence>
<dbReference type="EMBL" id="JACGWJ010000002">
    <property type="protein sequence ID" value="KAL0434803.1"/>
    <property type="molecule type" value="Genomic_DNA"/>
</dbReference>
<organism evidence="7">
    <name type="scientific">Sesamum radiatum</name>
    <name type="common">Black benniseed</name>
    <dbReference type="NCBI Taxonomy" id="300843"/>
    <lineage>
        <taxon>Eukaryota</taxon>
        <taxon>Viridiplantae</taxon>
        <taxon>Streptophyta</taxon>
        <taxon>Embryophyta</taxon>
        <taxon>Tracheophyta</taxon>
        <taxon>Spermatophyta</taxon>
        <taxon>Magnoliopsida</taxon>
        <taxon>eudicotyledons</taxon>
        <taxon>Gunneridae</taxon>
        <taxon>Pentapetalae</taxon>
        <taxon>asterids</taxon>
        <taxon>lamiids</taxon>
        <taxon>Lamiales</taxon>
        <taxon>Pedaliaceae</taxon>
        <taxon>Sesamum</taxon>
    </lineage>
</organism>
<sequence length="101" mass="10890">MGAMTTPMCGAFFLLVVSRLELALYISTAVIGVCTGAITSISVSATTELFGAKNFGVNHNILVSNIPMGRSCLGTWQRCSTREEEEEERIAWGRSATKQLS</sequence>
<dbReference type="AlphaFoldDB" id="A0AAW2VZV4"/>
<comment type="subcellular location">
    <subcellularLocation>
        <location evidence="1">Membrane</location>
        <topology evidence="1">Multi-pass membrane protein</topology>
    </subcellularLocation>
</comment>
<dbReference type="PANTHER" id="PTHR21576:SF11">
    <property type="entry name" value="MAJOR FACILITATOR SUPERFAMILY PROTEIN"/>
    <property type="match status" value="1"/>
</dbReference>